<feature type="domain" description="DinB-like" evidence="1">
    <location>
        <begin position="29"/>
        <end position="175"/>
    </location>
</feature>
<dbReference type="KEGG" id="cmr:Cycma_3566"/>
<dbReference type="Proteomes" id="UP000001635">
    <property type="component" value="Chromosome"/>
</dbReference>
<name>G0J025_CYCMS</name>
<dbReference type="InterPro" id="IPR034660">
    <property type="entry name" value="DinB/YfiT-like"/>
</dbReference>
<reference evidence="3" key="1">
    <citation type="submission" date="2011-07" db="EMBL/GenBank/DDBJ databases">
        <title>The complete genome of Cyclobacterium marinum DSM 745.</title>
        <authorList>
            <person name="Lucas S."/>
            <person name="Han J."/>
            <person name="Lapidus A."/>
            <person name="Bruce D."/>
            <person name="Goodwin L."/>
            <person name="Pitluck S."/>
            <person name="Peters L."/>
            <person name="Kyrpides N."/>
            <person name="Mavromatis K."/>
            <person name="Ivanova N."/>
            <person name="Ovchinnikova G."/>
            <person name="Chertkov O."/>
            <person name="Detter J.C."/>
            <person name="Tapia R."/>
            <person name="Han C."/>
            <person name="Land M."/>
            <person name="Hauser L."/>
            <person name="Markowitz V."/>
            <person name="Cheng J.-F."/>
            <person name="Hugenholtz P."/>
            <person name="Woyke T."/>
            <person name="Wu D."/>
            <person name="Tindall B."/>
            <person name="Schuetze A."/>
            <person name="Brambilla E."/>
            <person name="Klenk H.-P."/>
            <person name="Eisen J.A."/>
        </authorList>
    </citation>
    <scope>NUCLEOTIDE SEQUENCE [LARGE SCALE GENOMIC DNA]</scope>
    <source>
        <strain evidence="3">ATCC 25205 / DSM 745 / LMG 13164 / NCIMB 1802</strain>
    </source>
</reference>
<proteinExistence type="predicted"/>
<dbReference type="HOGENOM" id="CLU_104989_1_0_10"/>
<protein>
    <recommendedName>
        <fullName evidence="1">DinB-like domain-containing protein</fullName>
    </recommendedName>
</protein>
<dbReference type="EMBL" id="CP002955">
    <property type="protein sequence ID" value="AEL27286.1"/>
    <property type="molecule type" value="Genomic_DNA"/>
</dbReference>
<dbReference type="InterPro" id="IPR024775">
    <property type="entry name" value="DinB-like"/>
</dbReference>
<dbReference type="SUPFAM" id="SSF109854">
    <property type="entry name" value="DinB/YfiT-like putative metalloenzymes"/>
    <property type="match status" value="1"/>
</dbReference>
<dbReference type="STRING" id="880070.Cycma_3566"/>
<gene>
    <name evidence="2" type="ordered locus">Cycma_3566</name>
</gene>
<dbReference type="eggNOG" id="ENOG502ZUMN">
    <property type="taxonomic scope" value="Bacteria"/>
</dbReference>
<dbReference type="Pfam" id="PF12867">
    <property type="entry name" value="DinB_2"/>
    <property type="match status" value="1"/>
</dbReference>
<dbReference type="Gene3D" id="1.20.120.450">
    <property type="entry name" value="dinb family like domain"/>
    <property type="match status" value="1"/>
</dbReference>
<accession>G0J025</accession>
<evidence type="ECO:0000313" key="2">
    <source>
        <dbReference type="EMBL" id="AEL27286.1"/>
    </source>
</evidence>
<sequence length="182" mass="21309">MIKEKADAWQMELTEITWQYEKILEDFDLTITTLNVKPSPEQWSPMEIVHHLILVNTSYFPIFDQIILQRYKSPMIGKLPFYGSKMGNIILASMNKSSKIKTFNSWKPSDKLHNNDLKIKFFTQQDLLSNYLQKLEPFLGKNLMISSPANKWIVYPLDSAIDIILAHEKRHLSQIKNILKNI</sequence>
<dbReference type="AlphaFoldDB" id="G0J025"/>
<evidence type="ECO:0000259" key="1">
    <source>
        <dbReference type="Pfam" id="PF12867"/>
    </source>
</evidence>
<keyword evidence="3" id="KW-1185">Reference proteome</keyword>
<evidence type="ECO:0000313" key="3">
    <source>
        <dbReference type="Proteomes" id="UP000001635"/>
    </source>
</evidence>
<organism evidence="2 3">
    <name type="scientific">Cyclobacterium marinum (strain ATCC 25205 / DSM 745 / LMG 13164 / NCIMB 1802)</name>
    <name type="common">Flectobacillus marinus</name>
    <dbReference type="NCBI Taxonomy" id="880070"/>
    <lineage>
        <taxon>Bacteria</taxon>
        <taxon>Pseudomonadati</taxon>
        <taxon>Bacteroidota</taxon>
        <taxon>Cytophagia</taxon>
        <taxon>Cytophagales</taxon>
        <taxon>Cyclobacteriaceae</taxon>
        <taxon>Cyclobacterium</taxon>
    </lineage>
</organism>
<dbReference type="RefSeq" id="WP_014021573.1">
    <property type="nucleotide sequence ID" value="NC_015914.1"/>
</dbReference>